<dbReference type="KEGG" id="str:Sterm_1867"/>
<dbReference type="STRING" id="526218.Sterm_1867"/>
<evidence type="ECO:0000313" key="6">
    <source>
        <dbReference type="Proteomes" id="UP000000845"/>
    </source>
</evidence>
<sequence length="186" mass="21012">MGIKELMLDTESERGRWVYTKILKLLDSPNRKIFDNPEKLIKASGIMEGQTVLEIGCGSGYFTAEISKILGSSGKLYSTDIHPAAIEETRKKVNSLGLKNVAVTMDNALNSSFEDSFFDVVLLYGVVPSPVIPMEDISDEIFRLLKSGGIYAIWTKMPFWKPKTVQYNKQFKNMVKNNGVFRLYKK</sequence>
<reference evidence="6" key="1">
    <citation type="submission" date="2009-09" db="EMBL/GenBank/DDBJ databases">
        <title>The complete chromosome of Sebaldella termitidis ATCC 33386.</title>
        <authorList>
            <consortium name="US DOE Joint Genome Institute (JGI-PGF)"/>
            <person name="Lucas S."/>
            <person name="Copeland A."/>
            <person name="Lapidus A."/>
            <person name="Glavina del Rio T."/>
            <person name="Dalin E."/>
            <person name="Tice H."/>
            <person name="Bruce D."/>
            <person name="Goodwin L."/>
            <person name="Pitluck S."/>
            <person name="Kyrpides N."/>
            <person name="Mavromatis K."/>
            <person name="Ivanova N."/>
            <person name="Mikhailova N."/>
            <person name="Sims D."/>
            <person name="Meincke L."/>
            <person name="Brettin T."/>
            <person name="Detter J.C."/>
            <person name="Han C."/>
            <person name="Larimer F."/>
            <person name="Land M."/>
            <person name="Hauser L."/>
            <person name="Markowitz V."/>
            <person name="Cheng J.F."/>
            <person name="Hugenholtz P."/>
            <person name="Woyke T."/>
            <person name="Wu D."/>
            <person name="Eisen J.A."/>
        </authorList>
    </citation>
    <scope>NUCLEOTIDE SEQUENCE [LARGE SCALE GENOMIC DNA]</scope>
    <source>
        <strain evidence="6">ATCC 33386 / NCTC 11300</strain>
    </source>
</reference>
<dbReference type="eggNOG" id="COG2518">
    <property type="taxonomic scope" value="Bacteria"/>
</dbReference>
<accession>D1AJ37</accession>
<evidence type="ECO:0000313" key="5">
    <source>
        <dbReference type="EMBL" id="ACZ08725.1"/>
    </source>
</evidence>
<dbReference type="SUPFAM" id="SSF53335">
    <property type="entry name" value="S-adenosyl-L-methionine-dependent methyltransferases"/>
    <property type="match status" value="1"/>
</dbReference>
<evidence type="ECO:0000256" key="1">
    <source>
        <dbReference type="ARBA" id="ARBA00005369"/>
    </source>
</evidence>
<gene>
    <name evidence="5" type="ordered locus">Sterm_1867</name>
</gene>
<dbReference type="Proteomes" id="UP000000845">
    <property type="component" value="Chromosome"/>
</dbReference>
<keyword evidence="5" id="KW-0808">Transferase</keyword>
<dbReference type="PANTHER" id="PTHR11579:SF18">
    <property type="entry name" value="PROTEIN-L-ISOASPARTATE O-METHYLTRANSFERASE"/>
    <property type="match status" value="1"/>
</dbReference>
<reference evidence="5 6" key="2">
    <citation type="journal article" date="2010" name="Stand. Genomic Sci.">
        <title>Complete genome sequence of Sebaldella termitidis type strain (NCTC 11300).</title>
        <authorList>
            <person name="Harmon-Smith M."/>
            <person name="Celia L."/>
            <person name="Chertkov O."/>
            <person name="Lapidus A."/>
            <person name="Copeland A."/>
            <person name="Glavina Del Rio T."/>
            <person name="Nolan M."/>
            <person name="Lucas S."/>
            <person name="Tice H."/>
            <person name="Cheng J.F."/>
            <person name="Han C."/>
            <person name="Detter J.C."/>
            <person name="Bruce D."/>
            <person name="Goodwin L."/>
            <person name="Pitluck S."/>
            <person name="Pati A."/>
            <person name="Liolios K."/>
            <person name="Ivanova N."/>
            <person name="Mavromatis K."/>
            <person name="Mikhailova N."/>
            <person name="Chen A."/>
            <person name="Palaniappan K."/>
            <person name="Land M."/>
            <person name="Hauser L."/>
            <person name="Chang Y.J."/>
            <person name="Jeffries C.D."/>
            <person name="Brettin T."/>
            <person name="Goker M."/>
            <person name="Beck B."/>
            <person name="Bristow J."/>
            <person name="Eisen J.A."/>
            <person name="Markowitz V."/>
            <person name="Hugenholtz P."/>
            <person name="Kyrpides N.C."/>
            <person name="Klenk H.P."/>
            <person name="Chen F."/>
        </authorList>
    </citation>
    <scope>NUCLEOTIDE SEQUENCE [LARGE SCALE GENOMIC DNA]</scope>
    <source>
        <strain evidence="6">ATCC 33386 / NCTC 11300</strain>
    </source>
</reference>
<evidence type="ECO:0000256" key="3">
    <source>
        <dbReference type="ARBA" id="ARBA00030757"/>
    </source>
</evidence>
<dbReference type="Pfam" id="PF13847">
    <property type="entry name" value="Methyltransf_31"/>
    <property type="match status" value="1"/>
</dbReference>
<feature type="domain" description="Methyltransferase" evidence="4">
    <location>
        <begin position="48"/>
        <end position="155"/>
    </location>
</feature>
<dbReference type="RefSeq" id="WP_012861319.1">
    <property type="nucleotide sequence ID" value="NC_013517.1"/>
</dbReference>
<dbReference type="EMBL" id="CP001739">
    <property type="protein sequence ID" value="ACZ08725.1"/>
    <property type="molecule type" value="Genomic_DNA"/>
</dbReference>
<dbReference type="InterPro" id="IPR000682">
    <property type="entry name" value="PCMT"/>
</dbReference>
<protein>
    <recommendedName>
        <fullName evidence="2">Protein-L-isoaspartate O-methyltransferase</fullName>
    </recommendedName>
    <alternativeName>
        <fullName evidence="3">Protein L-isoaspartyl methyltransferase</fullName>
    </alternativeName>
</protein>
<dbReference type="HOGENOM" id="CLU_1453466_0_0_0"/>
<evidence type="ECO:0000259" key="4">
    <source>
        <dbReference type="Pfam" id="PF13847"/>
    </source>
</evidence>
<dbReference type="Gene3D" id="3.40.50.150">
    <property type="entry name" value="Vaccinia Virus protein VP39"/>
    <property type="match status" value="1"/>
</dbReference>
<keyword evidence="6" id="KW-1185">Reference proteome</keyword>
<dbReference type="CDD" id="cd02440">
    <property type="entry name" value="AdoMet_MTases"/>
    <property type="match status" value="1"/>
</dbReference>
<keyword evidence="5" id="KW-0489">Methyltransferase</keyword>
<dbReference type="PANTHER" id="PTHR11579">
    <property type="entry name" value="PROTEIN-L-ISOASPARTATE O-METHYLTRANSFERASE"/>
    <property type="match status" value="1"/>
</dbReference>
<dbReference type="InterPro" id="IPR029063">
    <property type="entry name" value="SAM-dependent_MTases_sf"/>
</dbReference>
<dbReference type="GO" id="GO:0005737">
    <property type="term" value="C:cytoplasm"/>
    <property type="evidence" value="ECO:0007669"/>
    <property type="project" value="TreeGrafter"/>
</dbReference>
<dbReference type="InterPro" id="IPR025714">
    <property type="entry name" value="Methyltranfer_dom"/>
</dbReference>
<comment type="similarity">
    <text evidence="1">Belongs to the methyltransferase superfamily. L-isoaspartyl/D-aspartyl protein methyltransferase family.</text>
</comment>
<dbReference type="GO" id="GO:0004719">
    <property type="term" value="F:protein-L-isoaspartate (D-aspartate) O-methyltransferase activity"/>
    <property type="evidence" value="ECO:0007669"/>
    <property type="project" value="InterPro"/>
</dbReference>
<proteinExistence type="inferred from homology"/>
<evidence type="ECO:0000256" key="2">
    <source>
        <dbReference type="ARBA" id="ARBA00013346"/>
    </source>
</evidence>
<dbReference type="AlphaFoldDB" id="D1AJ37"/>
<organism evidence="5 6">
    <name type="scientific">Sebaldella termitidis (strain ATCC 33386 / NCTC 11300)</name>
    <dbReference type="NCBI Taxonomy" id="526218"/>
    <lineage>
        <taxon>Bacteria</taxon>
        <taxon>Fusobacteriati</taxon>
        <taxon>Fusobacteriota</taxon>
        <taxon>Fusobacteriia</taxon>
        <taxon>Fusobacteriales</taxon>
        <taxon>Leptotrichiaceae</taxon>
        <taxon>Sebaldella</taxon>
    </lineage>
</organism>
<dbReference type="GO" id="GO:0032259">
    <property type="term" value="P:methylation"/>
    <property type="evidence" value="ECO:0007669"/>
    <property type="project" value="UniProtKB-KW"/>
</dbReference>
<name>D1AJ37_SEBTE</name>